<protein>
    <submittedName>
        <fullName evidence="2">Biotin/lipoate A/B protein ligase family protein</fullName>
    </submittedName>
</protein>
<organism evidence="2 3">
    <name type="scientific">Cocleimonas flava</name>
    <dbReference type="NCBI Taxonomy" id="634765"/>
    <lineage>
        <taxon>Bacteria</taxon>
        <taxon>Pseudomonadati</taxon>
        <taxon>Pseudomonadota</taxon>
        <taxon>Gammaproteobacteria</taxon>
        <taxon>Thiotrichales</taxon>
        <taxon>Thiotrichaceae</taxon>
        <taxon>Cocleimonas</taxon>
    </lineage>
</organism>
<keyword evidence="3" id="KW-1185">Reference proteome</keyword>
<dbReference type="OrthoDB" id="7364083at2"/>
<reference evidence="2 3" key="1">
    <citation type="submission" date="2019-03" db="EMBL/GenBank/DDBJ databases">
        <title>Genomic Encyclopedia of Type Strains, Phase IV (KMG-IV): sequencing the most valuable type-strain genomes for metagenomic binning, comparative biology and taxonomic classification.</title>
        <authorList>
            <person name="Goeker M."/>
        </authorList>
    </citation>
    <scope>NUCLEOTIDE SEQUENCE [LARGE SCALE GENOMIC DNA]</scope>
    <source>
        <strain evidence="2 3">DSM 24830</strain>
    </source>
</reference>
<dbReference type="Proteomes" id="UP000294887">
    <property type="component" value="Unassembled WGS sequence"/>
</dbReference>
<name>A0A4R1ET33_9GAMM</name>
<dbReference type="Pfam" id="PF21948">
    <property type="entry name" value="LplA-B_cat"/>
    <property type="match status" value="1"/>
</dbReference>
<keyword evidence="2" id="KW-0436">Ligase</keyword>
<dbReference type="GO" id="GO:0016874">
    <property type="term" value="F:ligase activity"/>
    <property type="evidence" value="ECO:0007669"/>
    <property type="project" value="UniProtKB-KW"/>
</dbReference>
<evidence type="ECO:0000313" key="3">
    <source>
        <dbReference type="Proteomes" id="UP000294887"/>
    </source>
</evidence>
<accession>A0A4R1ET33</accession>
<proteinExistence type="predicted"/>
<dbReference type="AlphaFoldDB" id="A0A4R1ET33"/>
<comment type="caution">
    <text evidence="2">The sequence shown here is derived from an EMBL/GenBank/DDBJ whole genome shotgun (WGS) entry which is preliminary data.</text>
</comment>
<gene>
    <name evidence="2" type="ORF">EV695_3820</name>
</gene>
<dbReference type="InterPro" id="IPR050664">
    <property type="entry name" value="Octanoyltrans_LipM/LipL"/>
</dbReference>
<dbReference type="InterPro" id="IPR004143">
    <property type="entry name" value="BPL_LPL_catalytic"/>
</dbReference>
<dbReference type="InterPro" id="IPR045864">
    <property type="entry name" value="aa-tRNA-synth_II/BPL/LPL"/>
</dbReference>
<dbReference type="SUPFAM" id="SSF55681">
    <property type="entry name" value="Class II aaRS and biotin synthetases"/>
    <property type="match status" value="1"/>
</dbReference>
<dbReference type="PROSITE" id="PS51733">
    <property type="entry name" value="BPL_LPL_CATALYTIC"/>
    <property type="match status" value="1"/>
</dbReference>
<feature type="domain" description="BPL/LPL catalytic" evidence="1">
    <location>
        <begin position="31"/>
        <end position="237"/>
    </location>
</feature>
<dbReference type="RefSeq" id="WP_131907566.1">
    <property type="nucleotide sequence ID" value="NZ_BAAAFU010000007.1"/>
</dbReference>
<evidence type="ECO:0000313" key="2">
    <source>
        <dbReference type="EMBL" id="TCJ83082.1"/>
    </source>
</evidence>
<dbReference type="EMBL" id="SMFQ01000005">
    <property type="protein sequence ID" value="TCJ83082.1"/>
    <property type="molecule type" value="Genomic_DNA"/>
</dbReference>
<dbReference type="PANTHER" id="PTHR43679:SF2">
    <property type="entry name" value="OCTANOYL-[GCVH]:PROTEIN N-OCTANOYLTRANSFERASE"/>
    <property type="match status" value="1"/>
</dbReference>
<evidence type="ECO:0000259" key="1">
    <source>
        <dbReference type="PROSITE" id="PS51733"/>
    </source>
</evidence>
<dbReference type="Gene3D" id="3.30.930.10">
    <property type="entry name" value="Bira Bifunctional Protein, Domain 2"/>
    <property type="match status" value="1"/>
</dbReference>
<sequence>MIRHRNSLVVYNTIDEALADEQQLLEDIVAGTDESACFIWSANQCLVVPYKLTHNKYFEEAVKASESLGWPVYVRQTGGGITPQGPGILNISLGLANTTGRPFSIAESYGIICDPIIDELASQDIKGYCSSVPGAFCDGDYNVVVDGRKLVGTAQRRSRVKGQNGQQALFAHALLIYEANIKEITKAVNQLNSLLKLEQRVDSDAHCNFETLDLKVNQNSTAEKLTRNLIKRYRKIKNFS</sequence>
<dbReference type="PANTHER" id="PTHR43679">
    <property type="entry name" value="OCTANOYLTRANSFERASE LIPM-RELATED"/>
    <property type="match status" value="1"/>
</dbReference>